<evidence type="ECO:0000256" key="8">
    <source>
        <dbReference type="ARBA" id="ARBA00023128"/>
    </source>
</evidence>
<keyword evidence="5" id="KW-0809">Transit peptide</keyword>
<dbReference type="GO" id="GO:0045277">
    <property type="term" value="C:respiratory chain complex IV"/>
    <property type="evidence" value="ECO:0007669"/>
    <property type="project" value="InterPro"/>
</dbReference>
<evidence type="ECO:0000256" key="1">
    <source>
        <dbReference type="ARBA" id="ARBA00004434"/>
    </source>
</evidence>
<comment type="function">
    <text evidence="10">Component of the cytochrome c oxidase, the last enzyme in the mitochondrial electron transport chain which drives oxidative phosphorylation.</text>
</comment>
<dbReference type="Gene3D" id="1.10.442.10">
    <property type="entry name" value="Cytochrome c oxidase subunit IV"/>
    <property type="match status" value="1"/>
</dbReference>
<protein>
    <recommendedName>
        <fullName evidence="10">Cytochrome c oxidase subunit 4</fullName>
    </recommendedName>
</protein>
<dbReference type="PRINTS" id="PR01873">
    <property type="entry name" value="CYTCOXIDASE4"/>
</dbReference>
<keyword evidence="8 10" id="KW-0496">Mitochondrion</keyword>
<comment type="similarity">
    <text evidence="2 10">Belongs to the cytochrome c oxidase IV family.</text>
</comment>
<evidence type="ECO:0000256" key="5">
    <source>
        <dbReference type="ARBA" id="ARBA00022946"/>
    </source>
</evidence>
<dbReference type="PANTHER" id="PTHR10707">
    <property type="entry name" value="CYTOCHROME C OXIDASE SUBUNIT IV"/>
    <property type="match status" value="1"/>
</dbReference>
<dbReference type="AlphaFoldDB" id="A0A224XZL7"/>
<keyword evidence="3 10" id="KW-0812">Transmembrane</keyword>
<keyword evidence="6 10" id="KW-1133">Transmembrane helix</keyword>
<dbReference type="InterPro" id="IPR004203">
    <property type="entry name" value="Cyt_c_oxidase_su4_fam"/>
</dbReference>
<sequence>MSRLLVSNTLRALCARSYCSHIVDTHKIGTREIVGYGMNGMPTYVDRVDFPLPAVRFRPDTPDIKQLREKEKGDWKTLSLAEKKALYRASFCQTLAETAAPDGEWKSVVGSSLVFMSLAVWVYMFFKLFAYNPTFPDTFKEANQQAQLRRMIDLKINPITGLTSNWDYEKEEWKK</sequence>
<dbReference type="FunFam" id="1.10.442.10:FF:000001">
    <property type="entry name" value="Cytochrome c oxidase subunit 4 isoform 1"/>
    <property type="match status" value="1"/>
</dbReference>
<proteinExistence type="inferred from homology"/>
<reference evidence="11" key="1">
    <citation type="journal article" date="2018" name="PLoS Negl. Trop. Dis.">
        <title>An insight into the salivary gland and fat body transcriptome of Panstrongylus lignarius (Hemiptera: Heteroptera), the main vector of Chagas disease in Peru.</title>
        <authorList>
            <person name="Nevoa J.C."/>
            <person name="Mendes M.T."/>
            <person name="da Silva M.V."/>
            <person name="Soares S.C."/>
            <person name="Oliveira C.J.F."/>
            <person name="Ribeiro J.M.C."/>
        </authorList>
    </citation>
    <scope>NUCLEOTIDE SEQUENCE</scope>
</reference>
<dbReference type="PANTHER" id="PTHR10707:SF10">
    <property type="entry name" value="CYTOCHROME C OXIDASE SUBUNIT 4"/>
    <property type="match status" value="1"/>
</dbReference>
<dbReference type="InterPro" id="IPR013288">
    <property type="entry name" value="Cyt_c_oxidase_su4"/>
</dbReference>
<evidence type="ECO:0000256" key="7">
    <source>
        <dbReference type="ARBA" id="ARBA00023002"/>
    </source>
</evidence>
<dbReference type="GO" id="GO:0016491">
    <property type="term" value="F:oxidoreductase activity"/>
    <property type="evidence" value="ECO:0007669"/>
    <property type="project" value="UniProtKB-KW"/>
</dbReference>
<dbReference type="GO" id="GO:0005743">
    <property type="term" value="C:mitochondrial inner membrane"/>
    <property type="evidence" value="ECO:0007669"/>
    <property type="project" value="UniProtKB-SubCell"/>
</dbReference>
<dbReference type="UniPathway" id="UPA00705"/>
<comment type="subunit">
    <text evidence="10">Component of the cytochrome c oxidase (complex IV, CIV), a multisubunit enzyme composed of 14 subunits.</text>
</comment>
<evidence type="ECO:0000256" key="9">
    <source>
        <dbReference type="ARBA" id="ARBA00023136"/>
    </source>
</evidence>
<evidence type="ECO:0000256" key="10">
    <source>
        <dbReference type="RuleBase" id="RU367145"/>
    </source>
</evidence>
<evidence type="ECO:0000256" key="4">
    <source>
        <dbReference type="ARBA" id="ARBA00022792"/>
    </source>
</evidence>
<organism evidence="11">
    <name type="scientific">Panstrongylus lignarius</name>
    <dbReference type="NCBI Taxonomy" id="156445"/>
    <lineage>
        <taxon>Eukaryota</taxon>
        <taxon>Metazoa</taxon>
        <taxon>Ecdysozoa</taxon>
        <taxon>Arthropoda</taxon>
        <taxon>Hexapoda</taxon>
        <taxon>Insecta</taxon>
        <taxon>Pterygota</taxon>
        <taxon>Neoptera</taxon>
        <taxon>Paraneoptera</taxon>
        <taxon>Hemiptera</taxon>
        <taxon>Heteroptera</taxon>
        <taxon>Panheteroptera</taxon>
        <taxon>Cimicomorpha</taxon>
        <taxon>Reduviidae</taxon>
        <taxon>Triatominae</taxon>
        <taxon>Panstrongylus</taxon>
    </lineage>
</organism>
<dbReference type="EMBL" id="GFTR01002905">
    <property type="protein sequence ID" value="JAW13521.1"/>
    <property type="molecule type" value="Transcribed_RNA"/>
</dbReference>
<name>A0A224XZL7_9HEMI</name>
<keyword evidence="7" id="KW-0560">Oxidoreductase</keyword>
<dbReference type="InterPro" id="IPR036639">
    <property type="entry name" value="Cyt_c_oxidase_su4_sf"/>
</dbReference>
<evidence type="ECO:0000256" key="6">
    <source>
        <dbReference type="ARBA" id="ARBA00022989"/>
    </source>
</evidence>
<dbReference type="Pfam" id="PF02936">
    <property type="entry name" value="COX4"/>
    <property type="match status" value="1"/>
</dbReference>
<evidence type="ECO:0000256" key="2">
    <source>
        <dbReference type="ARBA" id="ARBA00008135"/>
    </source>
</evidence>
<feature type="transmembrane region" description="Helical" evidence="10">
    <location>
        <begin position="108"/>
        <end position="126"/>
    </location>
</feature>
<accession>A0A224XZL7</accession>
<comment type="pathway">
    <text evidence="10">Energy metabolism; oxidative phosphorylation.</text>
</comment>
<dbReference type="CDD" id="cd00922">
    <property type="entry name" value="Cyt_c_Oxidase_IV"/>
    <property type="match status" value="1"/>
</dbReference>
<keyword evidence="4 10" id="KW-0999">Mitochondrion inner membrane</keyword>
<dbReference type="GO" id="GO:0006123">
    <property type="term" value="P:mitochondrial electron transport, cytochrome c to oxygen"/>
    <property type="evidence" value="ECO:0007669"/>
    <property type="project" value="InterPro"/>
</dbReference>
<evidence type="ECO:0000313" key="11">
    <source>
        <dbReference type="EMBL" id="JAW13521.1"/>
    </source>
</evidence>
<comment type="subcellular location">
    <subcellularLocation>
        <location evidence="1 10">Mitochondrion inner membrane</location>
        <topology evidence="1 10">Single-pass membrane protein</topology>
    </subcellularLocation>
</comment>
<keyword evidence="9 10" id="KW-0472">Membrane</keyword>
<dbReference type="SUPFAM" id="SSF81406">
    <property type="entry name" value="Mitochondrial cytochrome c oxidase subunit IV"/>
    <property type="match status" value="1"/>
</dbReference>
<evidence type="ECO:0000256" key="3">
    <source>
        <dbReference type="ARBA" id="ARBA00022692"/>
    </source>
</evidence>